<sequence>MSSAGKPDYKIRCGQCEQQIRPIWTMQAIRCPCCHNIIPITRMQPANQDNSPTGAGSLSGSAGNRQSLRFESFYNRVRVKISGAGSYCSDLSSHSRSSSKGLSGDMKMPESRLRKRAVLCGVTYRKRKYKLKGTLNDVKAMKQLLMERFGFVEESIRILTEEEKDQRRIPTKKNIQEALDWLVQDSRSGDSLVFYFSGHGLRVPENTEGDELDGFDETICPVDFTKEGMILDDEINSRIVRPLKEGVTLHAIVDSCHSGTILDLPNVYDYKLGKWSDNRPPSGATKGTMGGLAISLSACADAEIAADTSALTGKIVSGAMSGAMTYSFVDAVRKNPAGLTYGKLVRSMHEVIEEANKSNCLNSSFLSRIFHAKLLQEPVLSSSEIFDVNSKKFEL</sequence>
<dbReference type="GO" id="GO:0006508">
    <property type="term" value="P:proteolysis"/>
    <property type="evidence" value="ECO:0007669"/>
    <property type="project" value="InterPro"/>
</dbReference>
<dbReference type="InterPro" id="IPR050452">
    <property type="entry name" value="Metacaspase"/>
</dbReference>
<dbReference type="PANTHER" id="PTHR48104">
    <property type="entry name" value="METACASPASE-4"/>
    <property type="match status" value="1"/>
</dbReference>
<comment type="caution">
    <text evidence="4">The sequence shown here is derived from an EMBL/GenBank/DDBJ whole genome shotgun (WGS) entry which is preliminary data.</text>
</comment>
<dbReference type="Pfam" id="PF00656">
    <property type="entry name" value="Peptidase_C14"/>
    <property type="match status" value="1"/>
</dbReference>
<accession>A0A218VSS5</accession>
<dbReference type="GO" id="GO:0005737">
    <property type="term" value="C:cytoplasm"/>
    <property type="evidence" value="ECO:0007669"/>
    <property type="project" value="TreeGrafter"/>
</dbReference>
<dbReference type="Gene3D" id="3.40.50.12660">
    <property type="match status" value="1"/>
</dbReference>
<feature type="compositionally biased region" description="Low complexity" evidence="2">
    <location>
        <begin position="86"/>
        <end position="103"/>
    </location>
</feature>
<dbReference type="InterPro" id="IPR011600">
    <property type="entry name" value="Pept_C14_caspase"/>
</dbReference>
<reference evidence="5" key="1">
    <citation type="journal article" date="2017" name="Plant J.">
        <title>The pomegranate (Punica granatum L.) genome and the genomics of punicalagin biosynthesis.</title>
        <authorList>
            <person name="Qin G."/>
            <person name="Xu C."/>
            <person name="Ming R."/>
            <person name="Tang H."/>
            <person name="Guyot R."/>
            <person name="Kramer E.M."/>
            <person name="Hu Y."/>
            <person name="Yi X."/>
            <person name="Qi Y."/>
            <person name="Xu X."/>
            <person name="Gao Z."/>
            <person name="Pan H."/>
            <person name="Jian J."/>
            <person name="Tian Y."/>
            <person name="Yue Z."/>
            <person name="Xu Y."/>
        </authorList>
    </citation>
    <scope>NUCLEOTIDE SEQUENCE [LARGE SCALE GENOMIC DNA]</scope>
    <source>
        <strain evidence="5">cv. Dabenzi</strain>
    </source>
</reference>
<gene>
    <name evidence="4" type="ORF">CDL15_Pgr008147</name>
</gene>
<feature type="region of interest" description="Disordered" evidence="2">
    <location>
        <begin position="86"/>
        <end position="107"/>
    </location>
</feature>
<evidence type="ECO:0000256" key="1">
    <source>
        <dbReference type="ARBA" id="ARBA00009005"/>
    </source>
</evidence>
<evidence type="ECO:0000259" key="3">
    <source>
        <dbReference type="Pfam" id="PF00656"/>
    </source>
</evidence>
<dbReference type="EMBL" id="MTKT01005898">
    <property type="protein sequence ID" value="OWM63604.1"/>
    <property type="molecule type" value="Genomic_DNA"/>
</dbReference>
<dbReference type="SUPFAM" id="SSF52129">
    <property type="entry name" value="Caspase-like"/>
    <property type="match status" value="1"/>
</dbReference>
<dbReference type="AlphaFoldDB" id="A0A218VSS5"/>
<protein>
    <recommendedName>
        <fullName evidence="3">Peptidase C14 caspase domain-containing protein</fullName>
    </recommendedName>
</protein>
<evidence type="ECO:0000256" key="2">
    <source>
        <dbReference type="SAM" id="MobiDB-lite"/>
    </source>
</evidence>
<dbReference type="Proteomes" id="UP000197138">
    <property type="component" value="Unassembled WGS sequence"/>
</dbReference>
<evidence type="ECO:0000313" key="5">
    <source>
        <dbReference type="Proteomes" id="UP000197138"/>
    </source>
</evidence>
<name>A0A218VSS5_PUNGR</name>
<dbReference type="InterPro" id="IPR029030">
    <property type="entry name" value="Caspase-like_dom_sf"/>
</dbReference>
<proteinExistence type="inferred from homology"/>
<evidence type="ECO:0000313" key="4">
    <source>
        <dbReference type="EMBL" id="OWM63604.1"/>
    </source>
</evidence>
<organism evidence="4 5">
    <name type="scientific">Punica granatum</name>
    <name type="common">Pomegranate</name>
    <dbReference type="NCBI Taxonomy" id="22663"/>
    <lineage>
        <taxon>Eukaryota</taxon>
        <taxon>Viridiplantae</taxon>
        <taxon>Streptophyta</taxon>
        <taxon>Embryophyta</taxon>
        <taxon>Tracheophyta</taxon>
        <taxon>Spermatophyta</taxon>
        <taxon>Magnoliopsida</taxon>
        <taxon>eudicotyledons</taxon>
        <taxon>Gunneridae</taxon>
        <taxon>Pentapetalae</taxon>
        <taxon>rosids</taxon>
        <taxon>malvids</taxon>
        <taxon>Myrtales</taxon>
        <taxon>Lythraceae</taxon>
        <taxon>Punica</taxon>
    </lineage>
</organism>
<comment type="similarity">
    <text evidence="1">Belongs to the peptidase C14B family.</text>
</comment>
<feature type="domain" description="Peptidase C14 caspase" evidence="3">
    <location>
        <begin position="114"/>
        <end position="382"/>
    </location>
</feature>
<dbReference type="GO" id="GO:0004197">
    <property type="term" value="F:cysteine-type endopeptidase activity"/>
    <property type="evidence" value="ECO:0007669"/>
    <property type="project" value="InterPro"/>
</dbReference>
<dbReference type="PANTHER" id="PTHR48104:SF2">
    <property type="entry name" value="METACASPASE-1-LIKE ISOFORM X1"/>
    <property type="match status" value="1"/>
</dbReference>